<gene>
    <name evidence="9 12" type="primary">rnc</name>
    <name evidence="12" type="ORF">GCM10009007_15890</name>
</gene>
<evidence type="ECO:0000313" key="13">
    <source>
        <dbReference type="Proteomes" id="UP000614287"/>
    </source>
</evidence>
<keyword evidence="4 9" id="KW-0507">mRNA processing</keyword>
<keyword evidence="9" id="KW-0819">tRNA processing</keyword>
<dbReference type="Proteomes" id="UP000614287">
    <property type="component" value="Unassembled WGS sequence"/>
</dbReference>
<feature type="active site" evidence="9">
    <location>
        <position position="117"/>
    </location>
</feature>
<feature type="binding site" evidence="9">
    <location>
        <position position="117"/>
    </location>
    <ligand>
        <name>Mg(2+)</name>
        <dbReference type="ChEBI" id="CHEBI:18420"/>
    </ligand>
</feature>
<evidence type="ECO:0000259" key="10">
    <source>
        <dbReference type="PROSITE" id="PS50137"/>
    </source>
</evidence>
<evidence type="ECO:0000256" key="1">
    <source>
        <dbReference type="ARBA" id="ARBA00000109"/>
    </source>
</evidence>
<keyword evidence="9" id="KW-0479">Metal-binding</keyword>
<dbReference type="GO" id="GO:0004525">
    <property type="term" value="F:ribonuclease III activity"/>
    <property type="evidence" value="ECO:0007669"/>
    <property type="project" value="UniProtKB-UniRule"/>
</dbReference>
<evidence type="ECO:0000256" key="2">
    <source>
        <dbReference type="ARBA" id="ARBA00010183"/>
    </source>
</evidence>
<dbReference type="SMART" id="SM00535">
    <property type="entry name" value="RIBOc"/>
    <property type="match status" value="1"/>
</dbReference>
<keyword evidence="9" id="KW-0963">Cytoplasm</keyword>
<dbReference type="SUPFAM" id="SSF69065">
    <property type="entry name" value="RNase III domain-like"/>
    <property type="match status" value="1"/>
</dbReference>
<dbReference type="CDD" id="cd00593">
    <property type="entry name" value="RIBOc"/>
    <property type="match status" value="1"/>
</dbReference>
<proteinExistence type="inferred from homology"/>
<keyword evidence="8 9" id="KW-0694">RNA-binding</keyword>
<keyword evidence="3 9" id="KW-0698">rRNA processing</keyword>
<comment type="similarity">
    <text evidence="2">Belongs to the ribonuclease III family.</text>
</comment>
<dbReference type="FunFam" id="1.10.1520.10:FF:000001">
    <property type="entry name" value="Ribonuclease 3"/>
    <property type="match status" value="1"/>
</dbReference>
<reference evidence="12" key="2">
    <citation type="submission" date="2020-09" db="EMBL/GenBank/DDBJ databases">
        <authorList>
            <person name="Sun Q."/>
            <person name="Kim S."/>
        </authorList>
    </citation>
    <scope>NUCLEOTIDE SEQUENCE</scope>
    <source>
        <strain evidence="12">KCTC 32501</strain>
    </source>
</reference>
<evidence type="ECO:0000256" key="9">
    <source>
        <dbReference type="HAMAP-Rule" id="MF_00104"/>
    </source>
</evidence>
<evidence type="ECO:0000256" key="6">
    <source>
        <dbReference type="ARBA" id="ARBA00022759"/>
    </source>
</evidence>
<comment type="cofactor">
    <cofactor evidence="9">
        <name>Mg(2+)</name>
        <dbReference type="ChEBI" id="CHEBI:18420"/>
    </cofactor>
</comment>
<keyword evidence="13" id="KW-1185">Reference proteome</keyword>
<keyword evidence="7 9" id="KW-0378">Hydrolase</keyword>
<evidence type="ECO:0000259" key="11">
    <source>
        <dbReference type="PROSITE" id="PS50142"/>
    </source>
</evidence>
<dbReference type="GO" id="GO:0046872">
    <property type="term" value="F:metal ion binding"/>
    <property type="evidence" value="ECO:0007669"/>
    <property type="project" value="UniProtKB-KW"/>
</dbReference>
<feature type="active site" evidence="9">
    <location>
        <position position="45"/>
    </location>
</feature>
<dbReference type="RefSeq" id="WP_189493410.1">
    <property type="nucleotide sequence ID" value="NZ_BMZG01000007.1"/>
</dbReference>
<evidence type="ECO:0000313" key="12">
    <source>
        <dbReference type="EMBL" id="GHA75547.1"/>
    </source>
</evidence>
<reference evidence="12" key="1">
    <citation type="journal article" date="2014" name="Int. J. Syst. Evol. Microbiol.">
        <title>Complete genome sequence of Corynebacterium casei LMG S-19264T (=DSM 44701T), isolated from a smear-ripened cheese.</title>
        <authorList>
            <consortium name="US DOE Joint Genome Institute (JGI-PGF)"/>
            <person name="Walter F."/>
            <person name="Albersmeier A."/>
            <person name="Kalinowski J."/>
            <person name="Ruckert C."/>
        </authorList>
    </citation>
    <scope>NUCLEOTIDE SEQUENCE</scope>
    <source>
        <strain evidence="12">KCTC 32501</strain>
    </source>
</reference>
<dbReference type="PROSITE" id="PS00517">
    <property type="entry name" value="RNASE_3_1"/>
    <property type="match status" value="1"/>
</dbReference>
<evidence type="ECO:0000256" key="8">
    <source>
        <dbReference type="ARBA" id="ARBA00022884"/>
    </source>
</evidence>
<dbReference type="EC" id="3.1.26.3" evidence="9"/>
<evidence type="ECO:0000256" key="5">
    <source>
        <dbReference type="ARBA" id="ARBA00022722"/>
    </source>
</evidence>
<dbReference type="HAMAP" id="MF_00104">
    <property type="entry name" value="RNase_III"/>
    <property type="match status" value="1"/>
</dbReference>
<dbReference type="EMBL" id="BMZG01000007">
    <property type="protein sequence ID" value="GHA75547.1"/>
    <property type="molecule type" value="Genomic_DNA"/>
</dbReference>
<dbReference type="Gene3D" id="3.30.160.20">
    <property type="match status" value="1"/>
</dbReference>
<dbReference type="PROSITE" id="PS50137">
    <property type="entry name" value="DS_RBD"/>
    <property type="match status" value="1"/>
</dbReference>
<keyword evidence="9" id="KW-0460">Magnesium</keyword>
<dbReference type="PANTHER" id="PTHR11207">
    <property type="entry name" value="RIBONUCLEASE III"/>
    <property type="match status" value="1"/>
</dbReference>
<dbReference type="GO" id="GO:0019843">
    <property type="term" value="F:rRNA binding"/>
    <property type="evidence" value="ECO:0007669"/>
    <property type="project" value="UniProtKB-KW"/>
</dbReference>
<keyword evidence="9" id="KW-0699">rRNA-binding</keyword>
<dbReference type="Pfam" id="PF00035">
    <property type="entry name" value="dsrm"/>
    <property type="match status" value="1"/>
</dbReference>
<dbReference type="InterPro" id="IPR000999">
    <property type="entry name" value="RNase_III_dom"/>
</dbReference>
<evidence type="ECO:0000256" key="3">
    <source>
        <dbReference type="ARBA" id="ARBA00022552"/>
    </source>
</evidence>
<evidence type="ECO:0000256" key="4">
    <source>
        <dbReference type="ARBA" id="ARBA00022664"/>
    </source>
</evidence>
<dbReference type="AlphaFoldDB" id="A0A8J3CP03"/>
<dbReference type="InterPro" id="IPR011907">
    <property type="entry name" value="RNase_III"/>
</dbReference>
<dbReference type="CDD" id="cd10845">
    <property type="entry name" value="DSRM_RNAse_III_family"/>
    <property type="match status" value="1"/>
</dbReference>
<comment type="function">
    <text evidence="9">Digests double-stranded RNA. Involved in the processing of primary rRNA transcript to yield the immediate precursors to the large and small rRNAs (23S and 16S). Processes some mRNAs, and tRNAs when they are encoded in the rRNA operon. Processes pre-crRNA and tracrRNA of type II CRISPR loci if present in the organism.</text>
</comment>
<organism evidence="12 13">
    <name type="scientific">Formosimonas limnophila</name>
    <dbReference type="NCBI Taxonomy" id="1384487"/>
    <lineage>
        <taxon>Bacteria</taxon>
        <taxon>Pseudomonadati</taxon>
        <taxon>Pseudomonadota</taxon>
        <taxon>Betaproteobacteria</taxon>
        <taxon>Burkholderiales</taxon>
        <taxon>Burkholderiaceae</taxon>
        <taxon>Formosimonas</taxon>
    </lineage>
</organism>
<keyword evidence="5 9" id="KW-0540">Nuclease</keyword>
<dbReference type="GO" id="GO:0006364">
    <property type="term" value="P:rRNA processing"/>
    <property type="evidence" value="ECO:0007669"/>
    <property type="project" value="UniProtKB-UniRule"/>
</dbReference>
<feature type="domain" description="RNase III" evidence="11">
    <location>
        <begin position="6"/>
        <end position="128"/>
    </location>
</feature>
<dbReference type="GO" id="GO:0005737">
    <property type="term" value="C:cytoplasm"/>
    <property type="evidence" value="ECO:0007669"/>
    <property type="project" value="UniProtKB-SubCell"/>
</dbReference>
<dbReference type="SMART" id="SM00358">
    <property type="entry name" value="DSRM"/>
    <property type="match status" value="1"/>
</dbReference>
<dbReference type="Pfam" id="PF14622">
    <property type="entry name" value="Ribonucleas_3_3"/>
    <property type="match status" value="1"/>
</dbReference>
<evidence type="ECO:0000256" key="7">
    <source>
        <dbReference type="ARBA" id="ARBA00022801"/>
    </source>
</evidence>
<accession>A0A8J3CP03</accession>
<dbReference type="InterPro" id="IPR014720">
    <property type="entry name" value="dsRBD_dom"/>
</dbReference>
<dbReference type="InterPro" id="IPR036389">
    <property type="entry name" value="RNase_III_sf"/>
</dbReference>
<dbReference type="GO" id="GO:0008033">
    <property type="term" value="P:tRNA processing"/>
    <property type="evidence" value="ECO:0007669"/>
    <property type="project" value="UniProtKB-KW"/>
</dbReference>
<feature type="domain" description="DRBM" evidence="10">
    <location>
        <begin position="155"/>
        <end position="225"/>
    </location>
</feature>
<comment type="caution">
    <text evidence="12">The sequence shown here is derived from an EMBL/GenBank/DDBJ whole genome shotgun (WGS) entry which is preliminary data.</text>
</comment>
<sequence length="236" mass="26112">MTKVSLSRLQAKLGYSFTELALLRQALIHRSYAATHYERLEFLGDGVLNFVIAHCLYQRFSDIKEGELSRVRAHLVKQDALESIARRLKISDYLYLGEGELRSGGLERPSILADVVEAIFGAIFLDAGFDAVQKVIVSLYQPLFDDLDPNKAGKDPKTQLQERLQAIKIAVPKYDIIDTSGAAHEQVFTVSCVIEALAVRTEGAGSTRRLAEQNAAHTAMLLLDAQPAKKSAKQLK</sequence>
<dbReference type="PROSITE" id="PS50142">
    <property type="entry name" value="RNASE_3_2"/>
    <property type="match status" value="1"/>
</dbReference>
<comment type="subcellular location">
    <subcellularLocation>
        <location evidence="9">Cytoplasm</location>
    </subcellularLocation>
</comment>
<feature type="binding site" evidence="9">
    <location>
        <position position="41"/>
    </location>
    <ligand>
        <name>Mg(2+)</name>
        <dbReference type="ChEBI" id="CHEBI:18420"/>
    </ligand>
</feature>
<dbReference type="SUPFAM" id="SSF54768">
    <property type="entry name" value="dsRNA-binding domain-like"/>
    <property type="match status" value="1"/>
</dbReference>
<comment type="subunit">
    <text evidence="9">Homodimer.</text>
</comment>
<comment type="catalytic activity">
    <reaction evidence="1 9">
        <text>Endonucleolytic cleavage to 5'-phosphomonoester.</text>
        <dbReference type="EC" id="3.1.26.3"/>
    </reaction>
</comment>
<dbReference type="PANTHER" id="PTHR11207:SF0">
    <property type="entry name" value="RIBONUCLEASE 3"/>
    <property type="match status" value="1"/>
</dbReference>
<keyword evidence="6 9" id="KW-0255">Endonuclease</keyword>
<dbReference type="GO" id="GO:0003725">
    <property type="term" value="F:double-stranded RNA binding"/>
    <property type="evidence" value="ECO:0007669"/>
    <property type="project" value="TreeGrafter"/>
</dbReference>
<dbReference type="NCBIfam" id="TIGR02191">
    <property type="entry name" value="RNaseIII"/>
    <property type="match status" value="1"/>
</dbReference>
<protein>
    <recommendedName>
        <fullName evidence="9">Ribonuclease 3</fullName>
        <ecNumber evidence="9">3.1.26.3</ecNumber>
    </recommendedName>
    <alternativeName>
        <fullName evidence="9">Ribonuclease III</fullName>
        <shortName evidence="9">RNase III</shortName>
    </alternativeName>
</protein>
<dbReference type="Gene3D" id="1.10.1520.10">
    <property type="entry name" value="Ribonuclease III domain"/>
    <property type="match status" value="1"/>
</dbReference>
<name>A0A8J3CP03_9BURK</name>
<dbReference type="GO" id="GO:0006397">
    <property type="term" value="P:mRNA processing"/>
    <property type="evidence" value="ECO:0007669"/>
    <property type="project" value="UniProtKB-UniRule"/>
</dbReference>
<dbReference type="GO" id="GO:0010468">
    <property type="term" value="P:regulation of gene expression"/>
    <property type="evidence" value="ECO:0007669"/>
    <property type="project" value="TreeGrafter"/>
</dbReference>
<feature type="binding site" evidence="9">
    <location>
        <position position="114"/>
    </location>
    <ligand>
        <name>Mg(2+)</name>
        <dbReference type="ChEBI" id="CHEBI:18420"/>
    </ligand>
</feature>